<dbReference type="AlphaFoldDB" id="A0A0F9FIV0"/>
<gene>
    <name evidence="1" type="ORF">LCGC14_1946120</name>
</gene>
<dbReference type="EMBL" id="LAZR01021156">
    <property type="protein sequence ID" value="KKL86299.1"/>
    <property type="molecule type" value="Genomic_DNA"/>
</dbReference>
<organism evidence="1">
    <name type="scientific">marine sediment metagenome</name>
    <dbReference type="NCBI Taxonomy" id="412755"/>
    <lineage>
        <taxon>unclassified sequences</taxon>
        <taxon>metagenomes</taxon>
        <taxon>ecological metagenomes</taxon>
    </lineage>
</organism>
<protein>
    <submittedName>
        <fullName evidence="1">Uncharacterized protein</fullName>
    </submittedName>
</protein>
<comment type="caution">
    <text evidence="1">The sequence shown here is derived from an EMBL/GenBank/DDBJ whole genome shotgun (WGS) entry which is preliminary data.</text>
</comment>
<reference evidence="1" key="1">
    <citation type="journal article" date="2015" name="Nature">
        <title>Complex archaea that bridge the gap between prokaryotes and eukaryotes.</title>
        <authorList>
            <person name="Spang A."/>
            <person name="Saw J.H."/>
            <person name="Jorgensen S.L."/>
            <person name="Zaremba-Niedzwiedzka K."/>
            <person name="Martijn J."/>
            <person name="Lind A.E."/>
            <person name="van Eijk R."/>
            <person name="Schleper C."/>
            <person name="Guy L."/>
            <person name="Ettema T.J."/>
        </authorList>
    </citation>
    <scope>NUCLEOTIDE SEQUENCE</scope>
</reference>
<accession>A0A0F9FIV0</accession>
<evidence type="ECO:0000313" key="1">
    <source>
        <dbReference type="EMBL" id="KKL86299.1"/>
    </source>
</evidence>
<proteinExistence type="predicted"/>
<name>A0A0F9FIV0_9ZZZZ</name>
<sequence>MVDDAWMENALIGISIIGSEEVQFNSIVETADFDIGEKDIEGLALVNGGRVTKHTPEGDSSITFEAYPLQAGTDTGTTGLGFYDLMHSVDAAVPIRIVNDRNRDKYRVLVLWTNDPTPTTGQAATANTFSALRIGMADGHFTSVKPSFTDGILKWTVTFKVAAFDKAAAGNIMVESCAGGSAPDVLPAVASYTTSNKFA</sequence>